<dbReference type="AlphaFoldDB" id="A0A7M7MHB1"/>
<evidence type="ECO:0008006" key="11">
    <source>
        <dbReference type="Google" id="ProtNLM"/>
    </source>
</evidence>
<accession>A0A7M7MHB1</accession>
<dbReference type="PANTHER" id="PTHR45677">
    <property type="entry name" value="GLUTAMATE DECARBOXYLASE-RELATED"/>
    <property type="match status" value="1"/>
</dbReference>
<evidence type="ECO:0000256" key="5">
    <source>
        <dbReference type="ARBA" id="ARBA00022898"/>
    </source>
</evidence>
<dbReference type="CDD" id="cd06450">
    <property type="entry name" value="DOPA_deC_like"/>
    <property type="match status" value="1"/>
</dbReference>
<dbReference type="FunCoup" id="A0A7M7MHB1">
    <property type="interactions" value="261"/>
</dbReference>
<dbReference type="FunFam" id="3.40.640.10:FF:000016">
    <property type="entry name" value="Glutamate decarboxylase like 1"/>
    <property type="match status" value="1"/>
</dbReference>
<dbReference type="InParanoid" id="A0A7M7MHB1"/>
<evidence type="ECO:0000313" key="9">
    <source>
        <dbReference type="EnsemblMetazoa" id="XP_022662085"/>
    </source>
</evidence>
<reference evidence="9" key="1">
    <citation type="submission" date="2021-01" db="UniProtKB">
        <authorList>
            <consortium name="EnsemblMetazoa"/>
        </authorList>
    </citation>
    <scope>IDENTIFICATION</scope>
</reference>
<dbReference type="Proteomes" id="UP000594260">
    <property type="component" value="Unplaced"/>
</dbReference>
<dbReference type="GO" id="GO:0009449">
    <property type="term" value="P:gamma-aminobutyric acid biosynthetic process"/>
    <property type="evidence" value="ECO:0007669"/>
    <property type="project" value="TreeGrafter"/>
</dbReference>
<dbReference type="Pfam" id="PF00282">
    <property type="entry name" value="Pyridoxal_deC"/>
    <property type="match status" value="1"/>
</dbReference>
<comment type="cofactor">
    <cofactor evidence="1 7 8">
        <name>pyridoxal 5'-phosphate</name>
        <dbReference type="ChEBI" id="CHEBI:597326"/>
    </cofactor>
</comment>
<keyword evidence="6 8" id="KW-0456">Lyase</keyword>
<feature type="modified residue" description="N6-(pyridoxal phosphate)lysine" evidence="7">
    <location>
        <position position="317"/>
    </location>
</feature>
<dbReference type="InterPro" id="IPR021115">
    <property type="entry name" value="Pyridoxal-P_BS"/>
</dbReference>
<organism evidence="9 10">
    <name type="scientific">Varroa destructor</name>
    <name type="common">Honeybee mite</name>
    <dbReference type="NCBI Taxonomy" id="109461"/>
    <lineage>
        <taxon>Eukaryota</taxon>
        <taxon>Metazoa</taxon>
        <taxon>Ecdysozoa</taxon>
        <taxon>Arthropoda</taxon>
        <taxon>Chelicerata</taxon>
        <taxon>Arachnida</taxon>
        <taxon>Acari</taxon>
        <taxon>Parasitiformes</taxon>
        <taxon>Mesostigmata</taxon>
        <taxon>Gamasina</taxon>
        <taxon>Dermanyssoidea</taxon>
        <taxon>Varroidae</taxon>
        <taxon>Varroa</taxon>
    </lineage>
</organism>
<dbReference type="GeneID" id="111250725"/>
<keyword evidence="5 7" id="KW-0663">Pyridoxal phosphate</keyword>
<protein>
    <recommendedName>
        <fullName evidence="11">Glutamate decarboxylase</fullName>
    </recommendedName>
</protein>
<keyword evidence="4" id="KW-0210">Decarboxylase</keyword>
<dbReference type="SUPFAM" id="SSF53383">
    <property type="entry name" value="PLP-dependent transferases"/>
    <property type="match status" value="1"/>
</dbReference>
<dbReference type="Gene3D" id="3.90.1150.170">
    <property type="match status" value="1"/>
</dbReference>
<evidence type="ECO:0000256" key="1">
    <source>
        <dbReference type="ARBA" id="ARBA00001933"/>
    </source>
</evidence>
<dbReference type="InterPro" id="IPR015421">
    <property type="entry name" value="PyrdxlP-dep_Trfase_major"/>
</dbReference>
<dbReference type="GO" id="GO:0030170">
    <property type="term" value="F:pyridoxal phosphate binding"/>
    <property type="evidence" value="ECO:0007669"/>
    <property type="project" value="InterPro"/>
</dbReference>
<dbReference type="CTD" id="2571"/>
<dbReference type="Gene3D" id="3.40.640.10">
    <property type="entry name" value="Type I PLP-dependent aspartate aminotransferase-like (Major domain)"/>
    <property type="match status" value="1"/>
</dbReference>
<dbReference type="RefSeq" id="XP_022662085.1">
    <property type="nucleotide sequence ID" value="XM_022806350.1"/>
</dbReference>
<dbReference type="InterPro" id="IPR002129">
    <property type="entry name" value="PyrdxlP-dep_de-COase"/>
</dbReference>
<evidence type="ECO:0000256" key="3">
    <source>
        <dbReference type="ARBA" id="ARBA00011738"/>
    </source>
</evidence>
<dbReference type="KEGG" id="vde:111250725"/>
<dbReference type="OMA" id="RHATYHA"/>
<dbReference type="PROSITE" id="PS00392">
    <property type="entry name" value="DDC_GAD_HDC_YDC"/>
    <property type="match status" value="1"/>
</dbReference>
<keyword evidence="10" id="KW-1185">Reference proteome</keyword>
<comment type="similarity">
    <text evidence="2 8">Belongs to the group II decarboxylase family.</text>
</comment>
<dbReference type="GO" id="GO:0004351">
    <property type="term" value="F:glutamate decarboxylase activity"/>
    <property type="evidence" value="ECO:0007669"/>
    <property type="project" value="TreeGrafter"/>
</dbReference>
<evidence type="ECO:0000256" key="6">
    <source>
        <dbReference type="ARBA" id="ARBA00023239"/>
    </source>
</evidence>
<evidence type="ECO:0000256" key="4">
    <source>
        <dbReference type="ARBA" id="ARBA00022793"/>
    </source>
</evidence>
<dbReference type="InterPro" id="IPR015424">
    <property type="entry name" value="PyrdxlP-dep_Trfase"/>
</dbReference>
<evidence type="ECO:0000256" key="7">
    <source>
        <dbReference type="PIRSR" id="PIRSR602129-50"/>
    </source>
</evidence>
<name>A0A7M7MHB1_VARDE</name>
<dbReference type="PANTHER" id="PTHR45677:SF10">
    <property type="entry name" value="GLUTAMATE DECARBOXYLASE"/>
    <property type="match status" value="1"/>
</dbReference>
<evidence type="ECO:0000256" key="2">
    <source>
        <dbReference type="ARBA" id="ARBA00009533"/>
    </source>
</evidence>
<dbReference type="EnsemblMetazoa" id="XM_022806350">
    <property type="protein sequence ID" value="XP_022662085"/>
    <property type="gene ID" value="LOC111250725"/>
</dbReference>
<evidence type="ECO:0000256" key="8">
    <source>
        <dbReference type="RuleBase" id="RU000382"/>
    </source>
</evidence>
<dbReference type="GO" id="GO:0005737">
    <property type="term" value="C:cytoplasm"/>
    <property type="evidence" value="ECO:0007669"/>
    <property type="project" value="TreeGrafter"/>
</dbReference>
<comment type="subunit">
    <text evidence="3">Homodimer.</text>
</comment>
<proteinExistence type="inferred from homology"/>
<evidence type="ECO:0000313" key="10">
    <source>
        <dbReference type="Proteomes" id="UP000594260"/>
    </source>
</evidence>
<dbReference type="OrthoDB" id="392571at2759"/>
<sequence>MCSSKEGTVVVEKLSYKDLYPYNINGKAETRAFLLKVVSILLDYVDEENDRTSKILDFKMPEELEQILDLNLPDKGLPLGDLLKDCRSTLKWQVKTGHPHFFNQLSSGLDIVSLAGEWLTSVANTNMFTYEIAPVFILMENVVLKKMREYLGFVHGDSILAPGGSISNMYAVMGARHKMFPNYKKLGLKALPQLVMYTSVDSHYSAMGAAASCGLGTDNVIQIGTDSMGRMRVDKLEEAVLATKAKGHVPFFVNCTCGTTVVGAFDPINPIADLCQKYGMWLHIDAAWGGGVLLSKKHRHLMAGVERANSVTWNPHKLMGTHLQCSTIHFRQDGILLGCNQMCAEYLFQQDKHYDVSFDTGDKVPQCGRRNDIFKLWLMWRAKGTEGFEAHIDQLFDISQYLVKRIKEMPEKFHLIQEPEMVNVLFWYIPQRLRDQPQSKERIAELGRITAQLKARMMNTGTLMITYQPLRELPNFFRNIVSNSAVTKDDIDFLLAEMDRLGNDL</sequence>